<keyword evidence="2" id="KW-1185">Reference proteome</keyword>
<comment type="caution">
    <text evidence="1">The sequence shown here is derived from an EMBL/GenBank/DDBJ whole genome shotgun (WGS) entry which is preliminary data.</text>
</comment>
<dbReference type="Proteomes" id="UP000630097">
    <property type="component" value="Unassembled WGS sequence"/>
</dbReference>
<dbReference type="EMBL" id="BONV01000032">
    <property type="protein sequence ID" value="GIG82697.1"/>
    <property type="molecule type" value="Genomic_DNA"/>
</dbReference>
<gene>
    <name evidence="1" type="ORF">Pka01_58240</name>
</gene>
<accession>A0A8J3PX21</accession>
<protein>
    <submittedName>
        <fullName evidence="1">Uncharacterized protein</fullName>
    </submittedName>
</protein>
<reference evidence="1 2" key="1">
    <citation type="submission" date="2021-01" db="EMBL/GenBank/DDBJ databases">
        <title>Whole genome shotgun sequence of Planotetraspora kaengkrachanensis NBRC 104272.</title>
        <authorList>
            <person name="Komaki H."/>
            <person name="Tamura T."/>
        </authorList>
    </citation>
    <scope>NUCLEOTIDE SEQUENCE [LARGE SCALE GENOMIC DNA]</scope>
    <source>
        <strain evidence="1 2">NBRC 104272</strain>
    </source>
</reference>
<organism evidence="1 2">
    <name type="scientific">Planotetraspora kaengkrachanensis</name>
    <dbReference type="NCBI Taxonomy" id="575193"/>
    <lineage>
        <taxon>Bacteria</taxon>
        <taxon>Bacillati</taxon>
        <taxon>Actinomycetota</taxon>
        <taxon>Actinomycetes</taxon>
        <taxon>Streptosporangiales</taxon>
        <taxon>Streptosporangiaceae</taxon>
        <taxon>Planotetraspora</taxon>
    </lineage>
</organism>
<evidence type="ECO:0000313" key="1">
    <source>
        <dbReference type="EMBL" id="GIG82697.1"/>
    </source>
</evidence>
<name>A0A8J3PX21_9ACTN</name>
<evidence type="ECO:0000313" key="2">
    <source>
        <dbReference type="Proteomes" id="UP000630097"/>
    </source>
</evidence>
<dbReference type="RefSeq" id="WP_203886027.1">
    <property type="nucleotide sequence ID" value="NZ_BAABHH010000023.1"/>
</dbReference>
<sequence length="153" mass="17478">MPVPDLVPIAHEPGYRTDTVGLYADGQFYAGIHGARRDDDHEPDWDRARIRWYTYLHLFDADGRHRRSDISLVGIGPNLRGELGEQAETRLAGLLNQLPERKYADIAVQLFRVLYDGVTFGLIDESDAERGDWVELYPDRLGFSEPWDGLYST</sequence>
<dbReference type="AlphaFoldDB" id="A0A8J3PX21"/>
<proteinExistence type="predicted"/>